<evidence type="ECO:0000313" key="4">
    <source>
        <dbReference type="Proteomes" id="UP001469553"/>
    </source>
</evidence>
<comment type="similarity">
    <text evidence="1">Belongs to the PPP phosphatase family.</text>
</comment>
<dbReference type="EMBL" id="JAHRIP010069603">
    <property type="protein sequence ID" value="MEQ2308702.1"/>
    <property type="molecule type" value="Genomic_DNA"/>
</dbReference>
<dbReference type="Proteomes" id="UP001469553">
    <property type="component" value="Unassembled WGS sequence"/>
</dbReference>
<keyword evidence="4" id="KW-1185">Reference proteome</keyword>
<keyword evidence="1" id="KW-0378">Hydrolase</keyword>
<dbReference type="SMART" id="SM00156">
    <property type="entry name" value="PP2Ac"/>
    <property type="match status" value="1"/>
</dbReference>
<sequence length="222" mass="25647">MLMKDCYYCFCGDIHGQFFDLMKLFEVGGSPATTRYLFLGDYVDRGYFSIECVLYLWSLKILYPKTLFLLRGNHECRHLTEYFTFKQECKIKYSEQVYDSCMDAFDCLPLAALMNQQFLCVHGGLSPEIHTLDDIKKLDRFKEPPAFGPMCDLLWSDPLEDFGNEKTQEYFSHNTVRGCSYFYSRLDPHGEKPEGRERFILIYPFSIPASSGQGCGGDGGYL</sequence>
<dbReference type="PRINTS" id="PR00114">
    <property type="entry name" value="STPHPHTASE"/>
</dbReference>
<gene>
    <name evidence="3" type="primary">PPP3CA_2</name>
    <name evidence="3" type="ORF">AMECASPLE_030944</name>
</gene>
<dbReference type="Gene3D" id="3.60.21.10">
    <property type="match status" value="1"/>
</dbReference>
<reference evidence="3 4" key="1">
    <citation type="submission" date="2021-06" db="EMBL/GenBank/DDBJ databases">
        <authorList>
            <person name="Palmer J.M."/>
        </authorList>
    </citation>
    <scope>NUCLEOTIDE SEQUENCE [LARGE SCALE GENOMIC DNA]</scope>
    <source>
        <strain evidence="3 4">AS_MEX2019</strain>
        <tissue evidence="3">Muscle</tissue>
    </source>
</reference>
<dbReference type="InterPro" id="IPR029052">
    <property type="entry name" value="Metallo-depent_PP-like"/>
</dbReference>
<accession>A0ABV0ZSA0</accession>
<dbReference type="PANTHER" id="PTHR45673">
    <property type="entry name" value="SERINE/THREONINE-PROTEIN PHOSPHATASE 2B CATALYTIC SUBUNIT 1-RELATED"/>
    <property type="match status" value="1"/>
</dbReference>
<name>A0ABV0ZSA0_9TELE</name>
<comment type="catalytic activity">
    <reaction evidence="1">
        <text>O-phospho-L-threonyl-[protein] + H2O = L-threonyl-[protein] + phosphate</text>
        <dbReference type="Rhea" id="RHEA:47004"/>
        <dbReference type="Rhea" id="RHEA-COMP:11060"/>
        <dbReference type="Rhea" id="RHEA-COMP:11605"/>
        <dbReference type="ChEBI" id="CHEBI:15377"/>
        <dbReference type="ChEBI" id="CHEBI:30013"/>
        <dbReference type="ChEBI" id="CHEBI:43474"/>
        <dbReference type="ChEBI" id="CHEBI:61977"/>
        <dbReference type="EC" id="3.1.3.16"/>
    </reaction>
</comment>
<dbReference type="EC" id="3.1.3.16" evidence="1"/>
<evidence type="ECO:0000259" key="2">
    <source>
        <dbReference type="PROSITE" id="PS00125"/>
    </source>
</evidence>
<dbReference type="InterPro" id="IPR004843">
    <property type="entry name" value="Calcineurin-like_PHP"/>
</dbReference>
<dbReference type="InterPro" id="IPR006186">
    <property type="entry name" value="Ser/Thr-sp_prot-phosphatase"/>
</dbReference>
<comment type="caution">
    <text evidence="3">The sequence shown here is derived from an EMBL/GenBank/DDBJ whole genome shotgun (WGS) entry which is preliminary data.</text>
</comment>
<protein>
    <recommendedName>
        <fullName evidence="1">Serine/threonine-protein phosphatase</fullName>
        <ecNumber evidence="1">3.1.3.16</ecNumber>
    </recommendedName>
</protein>
<dbReference type="InterPro" id="IPR043360">
    <property type="entry name" value="PP2B"/>
</dbReference>
<dbReference type="Pfam" id="PF00149">
    <property type="entry name" value="Metallophos"/>
    <property type="match status" value="1"/>
</dbReference>
<dbReference type="SUPFAM" id="SSF56300">
    <property type="entry name" value="Metallo-dependent phosphatases"/>
    <property type="match status" value="1"/>
</dbReference>
<organism evidence="3 4">
    <name type="scientific">Ameca splendens</name>
    <dbReference type="NCBI Taxonomy" id="208324"/>
    <lineage>
        <taxon>Eukaryota</taxon>
        <taxon>Metazoa</taxon>
        <taxon>Chordata</taxon>
        <taxon>Craniata</taxon>
        <taxon>Vertebrata</taxon>
        <taxon>Euteleostomi</taxon>
        <taxon>Actinopterygii</taxon>
        <taxon>Neopterygii</taxon>
        <taxon>Teleostei</taxon>
        <taxon>Neoteleostei</taxon>
        <taxon>Acanthomorphata</taxon>
        <taxon>Ovalentaria</taxon>
        <taxon>Atherinomorphae</taxon>
        <taxon>Cyprinodontiformes</taxon>
        <taxon>Goodeidae</taxon>
        <taxon>Ameca</taxon>
    </lineage>
</organism>
<feature type="domain" description="Serine/threonine specific protein phosphatases" evidence="2">
    <location>
        <begin position="70"/>
        <end position="75"/>
    </location>
</feature>
<evidence type="ECO:0000313" key="3">
    <source>
        <dbReference type="EMBL" id="MEQ2308702.1"/>
    </source>
</evidence>
<evidence type="ECO:0000256" key="1">
    <source>
        <dbReference type="RuleBase" id="RU004273"/>
    </source>
</evidence>
<proteinExistence type="inferred from homology"/>
<dbReference type="PROSITE" id="PS00125">
    <property type="entry name" value="SER_THR_PHOSPHATASE"/>
    <property type="match status" value="1"/>
</dbReference>